<name>A0A9P5VGK9_9FUNG</name>
<feature type="compositionally biased region" description="Polar residues" evidence="1">
    <location>
        <begin position="114"/>
        <end position="125"/>
    </location>
</feature>
<dbReference type="EMBL" id="JAAAUY010001594">
    <property type="protein sequence ID" value="KAF9321928.1"/>
    <property type="molecule type" value="Genomic_DNA"/>
</dbReference>
<gene>
    <name evidence="2" type="ORF">BG006_002503</name>
</gene>
<comment type="caution">
    <text evidence="2">The sequence shown here is derived from an EMBL/GenBank/DDBJ whole genome shotgun (WGS) entry which is preliminary data.</text>
</comment>
<organism evidence="2 3">
    <name type="scientific">Podila minutissima</name>
    <dbReference type="NCBI Taxonomy" id="64525"/>
    <lineage>
        <taxon>Eukaryota</taxon>
        <taxon>Fungi</taxon>
        <taxon>Fungi incertae sedis</taxon>
        <taxon>Mucoromycota</taxon>
        <taxon>Mortierellomycotina</taxon>
        <taxon>Mortierellomycetes</taxon>
        <taxon>Mortierellales</taxon>
        <taxon>Mortierellaceae</taxon>
        <taxon>Podila</taxon>
    </lineage>
</organism>
<evidence type="ECO:0000313" key="2">
    <source>
        <dbReference type="EMBL" id="KAF9321928.1"/>
    </source>
</evidence>
<proteinExistence type="predicted"/>
<protein>
    <submittedName>
        <fullName evidence="2">Uncharacterized protein</fullName>
    </submittedName>
</protein>
<evidence type="ECO:0000256" key="1">
    <source>
        <dbReference type="SAM" id="MobiDB-lite"/>
    </source>
</evidence>
<dbReference type="AlphaFoldDB" id="A0A9P5VGK9"/>
<keyword evidence="3" id="KW-1185">Reference proteome</keyword>
<evidence type="ECO:0000313" key="3">
    <source>
        <dbReference type="Proteomes" id="UP000696485"/>
    </source>
</evidence>
<feature type="region of interest" description="Disordered" evidence="1">
    <location>
        <begin position="111"/>
        <end position="132"/>
    </location>
</feature>
<reference evidence="2" key="1">
    <citation type="journal article" date="2020" name="Fungal Divers.">
        <title>Resolving the Mortierellaceae phylogeny through synthesis of multi-gene phylogenetics and phylogenomics.</title>
        <authorList>
            <person name="Vandepol N."/>
            <person name="Liber J."/>
            <person name="Desiro A."/>
            <person name="Na H."/>
            <person name="Kennedy M."/>
            <person name="Barry K."/>
            <person name="Grigoriev I.V."/>
            <person name="Miller A.N."/>
            <person name="O'Donnell K."/>
            <person name="Stajich J.E."/>
            <person name="Bonito G."/>
        </authorList>
    </citation>
    <scope>NUCLEOTIDE SEQUENCE</scope>
    <source>
        <strain evidence="2">NVP1</strain>
    </source>
</reference>
<sequence>MSTWRQFFKDRGFTSKQRGSASSEWLSIIQSDEEKLEQWHRGKQERATYWRELGEKEHLEGYVQEITVLVSKDKVAVAAKHTSDVAAHLKSGTPLSSNAVHSRGRLAFQRDVTHSQPKLSRTPKSTAKRKSQVSVAQLQEPWKALMEVALALNHDRSVDVPDGSDISHLSTTRQLLYMFALDNLRAFKCDRRQVISKKDASVALSCTVNLACEGLRDYFDEEFLTRAANAFNLPTPENCIERVLDPLQKLLPGHDVRFVLEEVRILKGRYQEQQRSGEAVPKHWEAILDILEHV</sequence>
<dbReference type="Proteomes" id="UP000696485">
    <property type="component" value="Unassembled WGS sequence"/>
</dbReference>
<accession>A0A9P5VGK9</accession>